<proteinExistence type="inferred from homology"/>
<dbReference type="GO" id="GO:0042144">
    <property type="term" value="P:vacuole fusion, non-autophagic"/>
    <property type="evidence" value="ECO:0007669"/>
    <property type="project" value="TreeGrafter"/>
</dbReference>
<dbReference type="GO" id="GO:0004866">
    <property type="term" value="F:endopeptidase inhibitor activity"/>
    <property type="evidence" value="ECO:0007669"/>
    <property type="project" value="TreeGrafter"/>
</dbReference>
<comment type="caution">
    <text evidence="3">The sequence shown here is derived from an EMBL/GenBank/DDBJ whole genome shotgun (WGS) entry which is preliminary data.</text>
</comment>
<evidence type="ECO:0000313" key="4">
    <source>
        <dbReference type="Proteomes" id="UP000319160"/>
    </source>
</evidence>
<sequence>MLEQTTLKNGDLSYSFQAPHDSELDTKYLGNHKTTTSISISLRFPQPPHLSNEQSGPPRHHLKLPKMRFLTVAAAVLAVAQGAFAVDIQKAIIMSFPSETPDDVVSRAMDDIRKAGGTITHEYKLLKGFAAKAPQKIIESVTTWSSEYHAVIEEDQIVEISHPNTN</sequence>
<feature type="transmembrane region" description="Helical" evidence="2">
    <location>
        <begin position="69"/>
        <end position="86"/>
    </location>
</feature>
<gene>
    <name evidence="3" type="ORF">FHL15_008659</name>
</gene>
<comment type="similarity">
    <text evidence="1">Belongs to the protease inhibitor I9 family.</text>
</comment>
<keyword evidence="2" id="KW-0472">Membrane</keyword>
<organism evidence="3 4">
    <name type="scientific">Xylaria flabelliformis</name>
    <dbReference type="NCBI Taxonomy" id="2512241"/>
    <lineage>
        <taxon>Eukaryota</taxon>
        <taxon>Fungi</taxon>
        <taxon>Dikarya</taxon>
        <taxon>Ascomycota</taxon>
        <taxon>Pezizomycotina</taxon>
        <taxon>Sordariomycetes</taxon>
        <taxon>Xylariomycetidae</taxon>
        <taxon>Xylariales</taxon>
        <taxon>Xylariaceae</taxon>
        <taxon>Xylaria</taxon>
    </lineage>
</organism>
<evidence type="ECO:0000256" key="1">
    <source>
        <dbReference type="ARBA" id="ARBA00038069"/>
    </source>
</evidence>
<dbReference type="Gene3D" id="3.30.70.80">
    <property type="entry name" value="Peptidase S8 propeptide/proteinase inhibitor I9"/>
    <property type="match status" value="1"/>
</dbReference>
<dbReference type="EMBL" id="VFLP01000055">
    <property type="protein sequence ID" value="TRX90490.1"/>
    <property type="molecule type" value="Genomic_DNA"/>
</dbReference>
<evidence type="ECO:0000313" key="3">
    <source>
        <dbReference type="EMBL" id="TRX90490.1"/>
    </source>
</evidence>
<keyword evidence="4" id="KW-1185">Reference proteome</keyword>
<evidence type="ECO:0000256" key="2">
    <source>
        <dbReference type="SAM" id="Phobius"/>
    </source>
</evidence>
<reference evidence="4" key="1">
    <citation type="submission" date="2019-06" db="EMBL/GenBank/DDBJ databases">
        <title>Draft genome sequence of the griseofulvin-producing fungus Xylaria cubensis strain G536.</title>
        <authorList>
            <person name="Mead M.E."/>
            <person name="Raja H.A."/>
            <person name="Steenwyk J.L."/>
            <person name="Knowles S.L."/>
            <person name="Oberlies N.H."/>
            <person name="Rokas A."/>
        </authorList>
    </citation>
    <scope>NUCLEOTIDE SEQUENCE [LARGE SCALE GENOMIC DNA]</scope>
    <source>
        <strain evidence="4">G536</strain>
    </source>
</reference>
<name>A0A553HRD6_9PEZI</name>
<dbReference type="Proteomes" id="UP000319160">
    <property type="component" value="Unassembled WGS sequence"/>
</dbReference>
<dbReference type="AlphaFoldDB" id="A0A553HRD6"/>
<dbReference type="PANTHER" id="PTHR28288">
    <property type="entry name" value="PROTEASE B INHIBITOR 2"/>
    <property type="match status" value="1"/>
</dbReference>
<dbReference type="InterPro" id="IPR052471">
    <property type="entry name" value="PBI_I9"/>
</dbReference>
<evidence type="ECO:0008006" key="5">
    <source>
        <dbReference type="Google" id="ProtNLM"/>
    </source>
</evidence>
<accession>A0A553HRD6</accession>
<dbReference type="OrthoDB" id="3888684at2759"/>
<protein>
    <recommendedName>
        <fullName evidence="5">Inhibitor I9 domain-containing protein</fullName>
    </recommendedName>
</protein>
<keyword evidence="2" id="KW-0812">Transmembrane</keyword>
<dbReference type="SUPFAM" id="SSF54897">
    <property type="entry name" value="Protease propeptides/inhibitors"/>
    <property type="match status" value="1"/>
</dbReference>
<dbReference type="InterPro" id="IPR037045">
    <property type="entry name" value="S8pro/Inhibitor_I9_sf"/>
</dbReference>
<dbReference type="PANTHER" id="PTHR28288:SF1">
    <property type="entry name" value="INHIBITOR I9 DOMAIN-CONTAINING PROTEIN"/>
    <property type="match status" value="1"/>
</dbReference>
<keyword evidence="2" id="KW-1133">Transmembrane helix</keyword>